<dbReference type="PANTHER" id="PTHR30126">
    <property type="entry name" value="HTH-TYPE TRANSCRIPTIONAL REGULATOR"/>
    <property type="match status" value="1"/>
</dbReference>
<dbReference type="EMBL" id="VITR01000019">
    <property type="protein sequence ID" value="TWB35766.1"/>
    <property type="molecule type" value="Genomic_DNA"/>
</dbReference>
<dbReference type="Gene3D" id="3.40.190.290">
    <property type="match status" value="1"/>
</dbReference>
<sequence>MPPPVRLRYSGAEAAASGGFLTNGASSLTLEQLRIFVAVAERQHVTQAARALNLAQSAASAAVAALEDRYQTALFHRIGRGITLTEAGRLFLAEAKAVLAQADRAERALAELSGLQRGRLRVQASQTIASYWLPRHLVAFRERHPGVDLDLAIGNTAQVAAAVLDGTADLGFVEGAVDSPDLSAHQVAQDQLVVVVAPHHPWAFREAVPAAALHETPWIMREPGSGTRSAFLASLADLGVDTGALRIALELPSNEAVRAAVEAGGGAAALSASVASGSIEVGLLHPVRLALAPRAFTLVRHAGRGLSRAASAFLDEMGRPDLA</sequence>
<dbReference type="Gene3D" id="1.10.10.10">
    <property type="entry name" value="Winged helix-like DNA-binding domain superfamily/Winged helix DNA-binding domain"/>
    <property type="match status" value="1"/>
</dbReference>
<keyword evidence="2" id="KW-0805">Transcription regulation</keyword>
<name>A0A560GP30_9PROT</name>
<dbReference type="InterPro" id="IPR036390">
    <property type="entry name" value="WH_DNA-bd_sf"/>
</dbReference>
<dbReference type="FunFam" id="1.10.10.10:FF:000001">
    <property type="entry name" value="LysR family transcriptional regulator"/>
    <property type="match status" value="1"/>
</dbReference>
<keyword evidence="4" id="KW-0804">Transcription</keyword>
<dbReference type="Pfam" id="PF03466">
    <property type="entry name" value="LysR_substrate"/>
    <property type="match status" value="1"/>
</dbReference>
<keyword evidence="3 6" id="KW-0238">DNA-binding</keyword>
<evidence type="ECO:0000313" key="6">
    <source>
        <dbReference type="EMBL" id="TWB35766.1"/>
    </source>
</evidence>
<evidence type="ECO:0000256" key="1">
    <source>
        <dbReference type="ARBA" id="ARBA00009437"/>
    </source>
</evidence>
<dbReference type="SUPFAM" id="SSF46785">
    <property type="entry name" value="Winged helix' DNA-binding domain"/>
    <property type="match status" value="1"/>
</dbReference>
<feature type="domain" description="HTH lysR-type" evidence="5">
    <location>
        <begin position="28"/>
        <end position="85"/>
    </location>
</feature>
<dbReference type="CDD" id="cd08420">
    <property type="entry name" value="PBP2_CysL_like"/>
    <property type="match status" value="1"/>
</dbReference>
<evidence type="ECO:0000313" key="7">
    <source>
        <dbReference type="Proteomes" id="UP000315751"/>
    </source>
</evidence>
<dbReference type="InterPro" id="IPR000847">
    <property type="entry name" value="LysR_HTH_N"/>
</dbReference>
<dbReference type="SUPFAM" id="SSF53850">
    <property type="entry name" value="Periplasmic binding protein-like II"/>
    <property type="match status" value="1"/>
</dbReference>
<dbReference type="PRINTS" id="PR00039">
    <property type="entry name" value="HTHLYSR"/>
</dbReference>
<dbReference type="PANTHER" id="PTHR30126:SF39">
    <property type="entry name" value="HTH-TYPE TRANSCRIPTIONAL REGULATOR CYSL"/>
    <property type="match status" value="1"/>
</dbReference>
<dbReference type="Proteomes" id="UP000315751">
    <property type="component" value="Unassembled WGS sequence"/>
</dbReference>
<proteinExistence type="inferred from homology"/>
<evidence type="ECO:0000259" key="5">
    <source>
        <dbReference type="PROSITE" id="PS50931"/>
    </source>
</evidence>
<dbReference type="AlphaFoldDB" id="A0A560GP30"/>
<dbReference type="GO" id="GO:0003700">
    <property type="term" value="F:DNA-binding transcription factor activity"/>
    <property type="evidence" value="ECO:0007669"/>
    <property type="project" value="InterPro"/>
</dbReference>
<dbReference type="InterPro" id="IPR036388">
    <property type="entry name" value="WH-like_DNA-bd_sf"/>
</dbReference>
<dbReference type="InterPro" id="IPR005119">
    <property type="entry name" value="LysR_subst-bd"/>
</dbReference>
<comment type="similarity">
    <text evidence="1">Belongs to the LysR transcriptional regulatory family.</text>
</comment>
<dbReference type="RefSeq" id="WP_338121759.1">
    <property type="nucleotide sequence ID" value="NZ_VITR01000019.1"/>
</dbReference>
<evidence type="ECO:0000256" key="4">
    <source>
        <dbReference type="ARBA" id="ARBA00023163"/>
    </source>
</evidence>
<protein>
    <submittedName>
        <fullName evidence="6">DNA-binding transcriptional LysR family regulator</fullName>
    </submittedName>
</protein>
<dbReference type="Pfam" id="PF00126">
    <property type="entry name" value="HTH_1"/>
    <property type="match status" value="1"/>
</dbReference>
<gene>
    <name evidence="6" type="ORF">FBZ90_11951</name>
</gene>
<organism evidence="6 7">
    <name type="scientific">Nitrospirillum amazonense</name>
    <dbReference type="NCBI Taxonomy" id="28077"/>
    <lineage>
        <taxon>Bacteria</taxon>
        <taxon>Pseudomonadati</taxon>
        <taxon>Pseudomonadota</taxon>
        <taxon>Alphaproteobacteria</taxon>
        <taxon>Rhodospirillales</taxon>
        <taxon>Azospirillaceae</taxon>
        <taxon>Nitrospirillum</taxon>
    </lineage>
</organism>
<dbReference type="GO" id="GO:0000976">
    <property type="term" value="F:transcription cis-regulatory region binding"/>
    <property type="evidence" value="ECO:0007669"/>
    <property type="project" value="TreeGrafter"/>
</dbReference>
<comment type="caution">
    <text evidence="6">The sequence shown here is derived from an EMBL/GenBank/DDBJ whole genome shotgun (WGS) entry which is preliminary data.</text>
</comment>
<keyword evidence="7" id="KW-1185">Reference proteome</keyword>
<reference evidence="6 7" key="1">
    <citation type="submission" date="2019-06" db="EMBL/GenBank/DDBJ databases">
        <title>Genomic Encyclopedia of Type Strains, Phase IV (KMG-V): Genome sequencing to study the core and pangenomes of soil and plant-associated prokaryotes.</title>
        <authorList>
            <person name="Whitman W."/>
        </authorList>
    </citation>
    <scope>NUCLEOTIDE SEQUENCE [LARGE SCALE GENOMIC DNA]</scope>
    <source>
        <strain evidence="6 7">BR 11622</strain>
    </source>
</reference>
<evidence type="ECO:0000256" key="3">
    <source>
        <dbReference type="ARBA" id="ARBA00023125"/>
    </source>
</evidence>
<evidence type="ECO:0000256" key="2">
    <source>
        <dbReference type="ARBA" id="ARBA00023015"/>
    </source>
</evidence>
<accession>A0A560GP30</accession>
<dbReference type="PROSITE" id="PS50931">
    <property type="entry name" value="HTH_LYSR"/>
    <property type="match status" value="1"/>
</dbReference>